<dbReference type="AlphaFoldDB" id="A0A485LLM6"/>
<name>A0A485LLM6_9STRA</name>
<sequence length="124" mass="14363">MRTSAAAPRVNLQLNLDLNNLAGTWDKLLSSLRDEKPRQTVGNIGRLLFLIQRMRQADLLSFDEYSALKDRVVMKVFLEEEMHSNGGKDTQERERMARMSRPISSSREQRRRHYKDDAPASPSF</sequence>
<feature type="region of interest" description="Disordered" evidence="1">
    <location>
        <begin position="80"/>
        <end position="124"/>
    </location>
</feature>
<keyword evidence="4" id="KW-1185">Reference proteome</keyword>
<dbReference type="EMBL" id="CAADRA010007052">
    <property type="protein sequence ID" value="VFT98933.1"/>
    <property type="molecule type" value="Genomic_DNA"/>
</dbReference>
<protein>
    <submittedName>
        <fullName evidence="3">Aste57867_22267 protein</fullName>
    </submittedName>
</protein>
<evidence type="ECO:0000313" key="2">
    <source>
        <dbReference type="EMBL" id="KAF0685903.1"/>
    </source>
</evidence>
<gene>
    <name evidence="3" type="primary">Aste57867_22267</name>
    <name evidence="2" type="ORF">As57867_022197</name>
    <name evidence="3" type="ORF">ASTE57867_22267</name>
</gene>
<evidence type="ECO:0000313" key="3">
    <source>
        <dbReference type="EMBL" id="VFT98933.1"/>
    </source>
</evidence>
<evidence type="ECO:0000313" key="4">
    <source>
        <dbReference type="Proteomes" id="UP000332933"/>
    </source>
</evidence>
<reference evidence="2" key="2">
    <citation type="submission" date="2019-06" db="EMBL/GenBank/DDBJ databases">
        <title>Genomics analysis of Aphanomyces spp. identifies a new class of oomycete effector associated with host adaptation.</title>
        <authorList>
            <person name="Gaulin E."/>
        </authorList>
    </citation>
    <scope>NUCLEOTIDE SEQUENCE</scope>
    <source>
        <strain evidence="2">CBS 578.67</strain>
    </source>
</reference>
<organism evidence="3 4">
    <name type="scientific">Aphanomyces stellatus</name>
    <dbReference type="NCBI Taxonomy" id="120398"/>
    <lineage>
        <taxon>Eukaryota</taxon>
        <taxon>Sar</taxon>
        <taxon>Stramenopiles</taxon>
        <taxon>Oomycota</taxon>
        <taxon>Saprolegniomycetes</taxon>
        <taxon>Saprolegniales</taxon>
        <taxon>Verrucalvaceae</taxon>
        <taxon>Aphanomyces</taxon>
    </lineage>
</organism>
<reference evidence="3 4" key="1">
    <citation type="submission" date="2019-03" db="EMBL/GenBank/DDBJ databases">
        <authorList>
            <person name="Gaulin E."/>
            <person name="Dumas B."/>
        </authorList>
    </citation>
    <scope>NUCLEOTIDE SEQUENCE [LARGE SCALE GENOMIC DNA]</scope>
    <source>
        <strain evidence="3">CBS 568.67</strain>
    </source>
</reference>
<dbReference type="EMBL" id="VJMH01007026">
    <property type="protein sequence ID" value="KAF0685903.1"/>
    <property type="molecule type" value="Genomic_DNA"/>
</dbReference>
<proteinExistence type="predicted"/>
<dbReference type="Proteomes" id="UP000332933">
    <property type="component" value="Unassembled WGS sequence"/>
</dbReference>
<dbReference type="OrthoDB" id="10369884at2759"/>
<accession>A0A485LLM6</accession>
<evidence type="ECO:0000256" key="1">
    <source>
        <dbReference type="SAM" id="MobiDB-lite"/>
    </source>
</evidence>